<dbReference type="STRING" id="85681.V4VIU2"/>
<dbReference type="Pfam" id="PF25418">
    <property type="entry name" value="DUF7890"/>
    <property type="match status" value="1"/>
</dbReference>
<evidence type="ECO:0000259" key="3">
    <source>
        <dbReference type="Pfam" id="PF25418"/>
    </source>
</evidence>
<dbReference type="InParanoid" id="V4VIU2"/>
<keyword evidence="2" id="KW-0812">Transmembrane</keyword>
<dbReference type="Gramene" id="ESR52584">
    <property type="protein sequence ID" value="ESR52584"/>
    <property type="gene ID" value="CICLE_v10022327mg"/>
</dbReference>
<name>V4VIU2_CITCL</name>
<dbReference type="eggNOG" id="ENOG502SDNN">
    <property type="taxonomic scope" value="Eukaryota"/>
</dbReference>
<feature type="domain" description="DUF7890" evidence="3">
    <location>
        <begin position="134"/>
        <end position="178"/>
    </location>
</feature>
<accession>V4VIU2</accession>
<evidence type="ECO:0000313" key="5">
    <source>
        <dbReference type="Proteomes" id="UP000030687"/>
    </source>
</evidence>
<dbReference type="PANTHER" id="PTHR36782:SF1">
    <property type="entry name" value="CALCIUM UNIPORTER PROTEIN"/>
    <property type="match status" value="1"/>
</dbReference>
<feature type="region of interest" description="Disordered" evidence="1">
    <location>
        <begin position="100"/>
        <end position="125"/>
    </location>
</feature>
<keyword evidence="2" id="KW-0472">Membrane</keyword>
<keyword evidence="5" id="KW-1185">Reference proteome</keyword>
<feature type="compositionally biased region" description="Basic and acidic residues" evidence="1">
    <location>
        <begin position="103"/>
        <end position="113"/>
    </location>
</feature>
<protein>
    <recommendedName>
        <fullName evidence="3">DUF7890 domain-containing protein</fullName>
    </recommendedName>
</protein>
<dbReference type="PANTHER" id="PTHR36782">
    <property type="entry name" value="BNAC03G62080D PROTEIN"/>
    <property type="match status" value="1"/>
</dbReference>
<feature type="transmembrane region" description="Helical" evidence="2">
    <location>
        <begin position="30"/>
        <end position="50"/>
    </location>
</feature>
<reference evidence="4 5" key="1">
    <citation type="submission" date="2013-10" db="EMBL/GenBank/DDBJ databases">
        <authorList>
            <consortium name="International Citrus Genome Consortium"/>
            <person name="Jenkins J."/>
            <person name="Schmutz J."/>
            <person name="Prochnik S."/>
            <person name="Rokhsar D."/>
            <person name="Gmitter F."/>
            <person name="Ollitrault P."/>
            <person name="Machado M."/>
            <person name="Talon M."/>
            <person name="Wincker P."/>
            <person name="Jaillon O."/>
            <person name="Morgante M."/>
        </authorList>
    </citation>
    <scope>NUCLEOTIDE SEQUENCE</scope>
    <source>
        <strain evidence="5">cv. Clemenules</strain>
    </source>
</reference>
<dbReference type="AlphaFoldDB" id="V4VIU2"/>
<organism evidence="4 5">
    <name type="scientific">Citrus clementina</name>
    <name type="common">Clementine</name>
    <name type="synonym">Citrus deliciosa x Citrus sinensis</name>
    <dbReference type="NCBI Taxonomy" id="85681"/>
    <lineage>
        <taxon>Eukaryota</taxon>
        <taxon>Viridiplantae</taxon>
        <taxon>Streptophyta</taxon>
        <taxon>Embryophyta</taxon>
        <taxon>Tracheophyta</taxon>
        <taxon>Spermatophyta</taxon>
        <taxon>Magnoliopsida</taxon>
        <taxon>eudicotyledons</taxon>
        <taxon>Gunneridae</taxon>
        <taxon>Pentapetalae</taxon>
        <taxon>rosids</taxon>
        <taxon>malvids</taxon>
        <taxon>Sapindales</taxon>
        <taxon>Rutaceae</taxon>
        <taxon>Aurantioideae</taxon>
        <taxon>Citrus</taxon>
    </lineage>
</organism>
<dbReference type="KEGG" id="cic:CICLE_v10022327mg"/>
<evidence type="ECO:0000313" key="4">
    <source>
        <dbReference type="EMBL" id="ESR52584.1"/>
    </source>
</evidence>
<proteinExistence type="predicted"/>
<evidence type="ECO:0000256" key="2">
    <source>
        <dbReference type="SAM" id="Phobius"/>
    </source>
</evidence>
<evidence type="ECO:0000256" key="1">
    <source>
        <dbReference type="SAM" id="MobiDB-lite"/>
    </source>
</evidence>
<sequence>MEDFSINTCSLTILLAHSFTPHLALHLDPWLNYTTTIALFLVFISLSSSYKKKKKKIMLSSFVAFFSRDFSYEKAEQKKTNNKVTNLLLYRDAYLIKNKKPKKGDADDGGKLERRSRHASSAGTAVAEEKIGSGIRVKVRMTKAEAARLLSKCKEGGVLGFKDVENELVQIPMNRIHVLPPATTTTYTRAAVLKSIPEEP</sequence>
<gene>
    <name evidence="4" type="ORF">CICLE_v10022327mg</name>
</gene>
<dbReference type="Proteomes" id="UP000030687">
    <property type="component" value="Unassembled WGS sequence"/>
</dbReference>
<dbReference type="InterPro" id="IPR057212">
    <property type="entry name" value="DUF7890"/>
</dbReference>
<dbReference type="EMBL" id="KI536661">
    <property type="protein sequence ID" value="ESR52584.1"/>
    <property type="molecule type" value="Genomic_DNA"/>
</dbReference>
<keyword evidence="2" id="KW-1133">Transmembrane helix</keyword>